<keyword evidence="2" id="KW-1185">Reference proteome</keyword>
<dbReference type="AlphaFoldDB" id="A0A3P6TCN2"/>
<sequence length="70" mass="8029">MGLVEILRYCTCRGVYTDDCPWLVPAISTLDRWLKAYYEGGTERGKRSVHSERNLHLPAINKCVMNAMLL</sequence>
<dbReference type="Proteomes" id="UP000281553">
    <property type="component" value="Unassembled WGS sequence"/>
</dbReference>
<proteinExistence type="predicted"/>
<accession>A0A3P6TCN2</accession>
<gene>
    <name evidence="1" type="ORF">DILT_LOCUS2951</name>
</gene>
<evidence type="ECO:0000313" key="1">
    <source>
        <dbReference type="EMBL" id="VDK78555.1"/>
    </source>
</evidence>
<organism evidence="1 2">
    <name type="scientific">Dibothriocephalus latus</name>
    <name type="common">Fish tapeworm</name>
    <name type="synonym">Diphyllobothrium latum</name>
    <dbReference type="NCBI Taxonomy" id="60516"/>
    <lineage>
        <taxon>Eukaryota</taxon>
        <taxon>Metazoa</taxon>
        <taxon>Spiralia</taxon>
        <taxon>Lophotrochozoa</taxon>
        <taxon>Platyhelminthes</taxon>
        <taxon>Cestoda</taxon>
        <taxon>Eucestoda</taxon>
        <taxon>Diphyllobothriidea</taxon>
        <taxon>Diphyllobothriidae</taxon>
        <taxon>Dibothriocephalus</taxon>
    </lineage>
</organism>
<evidence type="ECO:0000313" key="2">
    <source>
        <dbReference type="Proteomes" id="UP000281553"/>
    </source>
</evidence>
<dbReference type="EMBL" id="UYRU01042883">
    <property type="protein sequence ID" value="VDK78555.1"/>
    <property type="molecule type" value="Genomic_DNA"/>
</dbReference>
<reference evidence="1 2" key="1">
    <citation type="submission" date="2018-11" db="EMBL/GenBank/DDBJ databases">
        <authorList>
            <consortium name="Pathogen Informatics"/>
        </authorList>
    </citation>
    <scope>NUCLEOTIDE SEQUENCE [LARGE SCALE GENOMIC DNA]</scope>
</reference>
<name>A0A3P6TCN2_DIBLA</name>
<protein>
    <submittedName>
        <fullName evidence="1">Uncharacterized protein</fullName>
    </submittedName>
</protein>